<sequence>MRCVYLAAFLPADWARPTTVLDNSFKPREVGTATGLFENMPTIMDPSHHDETKHIKHAEFATIVGGPDDPVVYPVHLLPSAHHDAVFHGREDALGLISIHLDGNRDSLRSVLVHGLGGVGKTQTALQYARQNASKYDAIFWIQSETKLSIISSITKIVRRLGLPGSMNDGAGDQNLLAFQSWQRAAERNGREWLMIFDNVEKLDNILPNYMPVTGGSVIITSRYLNCGLQTSFPLALKPFSIEDGAKLLIKCLKFPSTQLANATDDERALTSLSKKVGGLPLGLRAISGLMNGRESTTASEFMVLYDRGPRELLELSPRVVDYPPDASRVIGEEHVLDRIWHMSFGLLDGLPNPRSILGVCALLCPDGISLSLFRQTSSQSILGSKTSTLAAALDLDNAIVALTQMTLIGCDDGRIVIHRLVQDAYIHYHLARQRYNEIQGALNAAVDMLFESFPHQINGRPMHNHWEQCSNLIQHAKWLADRCAEIRRISPDLRLPSKIVELLKSCAWFLFEMADHRTAIHLVEISKELCVDKGGELYAHLLNTHGCCAFELNDLAACRDNWEKALAIREIQAQEGDQGAEEELANQLNNFGNLESGEGKYDSALKFFDRAKEIRLKLGKEAIVPLGVSHMTTGRAYFLKGMHDEALQHYKSAERIFLDQFGENGHFMAHLNYAYGNLNYARGDAKSAKYFYELSQKILEADTPYHLLLAASRYKIACLEAAANERDAALDMLEKALEIAKFRDASGDIARILKKKASILFQGNDEERAIAQSLTTDAEEFLTRQPNLIMSVENREEEWNLWVCPYWR</sequence>
<accession>A0ACC2JKU1</accession>
<reference evidence="1" key="1">
    <citation type="submission" date="2022-12" db="EMBL/GenBank/DDBJ databases">
        <title>Genome Sequence of Lasiodiplodia mahajangana.</title>
        <authorList>
            <person name="Buettner E."/>
        </authorList>
    </citation>
    <scope>NUCLEOTIDE SEQUENCE</scope>
    <source>
        <strain evidence="1">VT137</strain>
    </source>
</reference>
<gene>
    <name evidence="1" type="ORF">O1611_g5627</name>
</gene>
<organism evidence="1 2">
    <name type="scientific">Lasiodiplodia mahajangana</name>
    <dbReference type="NCBI Taxonomy" id="1108764"/>
    <lineage>
        <taxon>Eukaryota</taxon>
        <taxon>Fungi</taxon>
        <taxon>Dikarya</taxon>
        <taxon>Ascomycota</taxon>
        <taxon>Pezizomycotina</taxon>
        <taxon>Dothideomycetes</taxon>
        <taxon>Dothideomycetes incertae sedis</taxon>
        <taxon>Botryosphaeriales</taxon>
        <taxon>Botryosphaeriaceae</taxon>
        <taxon>Lasiodiplodia</taxon>
    </lineage>
</organism>
<dbReference type="Proteomes" id="UP001153332">
    <property type="component" value="Unassembled WGS sequence"/>
</dbReference>
<keyword evidence="2" id="KW-1185">Reference proteome</keyword>
<evidence type="ECO:0000313" key="1">
    <source>
        <dbReference type="EMBL" id="KAJ8128009.1"/>
    </source>
</evidence>
<protein>
    <submittedName>
        <fullName evidence="1">Uncharacterized protein</fullName>
    </submittedName>
</protein>
<dbReference type="EMBL" id="JAPUUL010001217">
    <property type="protein sequence ID" value="KAJ8128009.1"/>
    <property type="molecule type" value="Genomic_DNA"/>
</dbReference>
<comment type="caution">
    <text evidence="1">The sequence shown here is derived from an EMBL/GenBank/DDBJ whole genome shotgun (WGS) entry which is preliminary data.</text>
</comment>
<proteinExistence type="predicted"/>
<name>A0ACC2JKU1_9PEZI</name>
<evidence type="ECO:0000313" key="2">
    <source>
        <dbReference type="Proteomes" id="UP001153332"/>
    </source>
</evidence>